<dbReference type="PRINTS" id="PR01045">
    <property type="entry name" value="TRNASYNTHGB"/>
</dbReference>
<dbReference type="Pfam" id="PF05746">
    <property type="entry name" value="DALR_1"/>
    <property type="match status" value="1"/>
</dbReference>
<protein>
    <recommendedName>
        <fullName evidence="3">glycine--tRNA ligase</fullName>
        <ecNumber evidence="3">6.1.1.14</ecNumber>
    </recommendedName>
</protein>
<keyword evidence="4" id="KW-0963">Cytoplasm</keyword>
<evidence type="ECO:0000256" key="4">
    <source>
        <dbReference type="ARBA" id="ARBA00022490"/>
    </source>
</evidence>
<dbReference type="GO" id="GO:0006426">
    <property type="term" value="P:glycyl-tRNA aminoacylation"/>
    <property type="evidence" value="ECO:0007669"/>
    <property type="project" value="InterPro"/>
</dbReference>
<evidence type="ECO:0000256" key="7">
    <source>
        <dbReference type="ARBA" id="ARBA00022840"/>
    </source>
</evidence>
<keyword evidence="6" id="KW-0547">Nucleotide-binding</keyword>
<dbReference type="InterPro" id="IPR015944">
    <property type="entry name" value="Gly-tRNA-synth_bsu"/>
</dbReference>
<evidence type="ECO:0000256" key="3">
    <source>
        <dbReference type="ARBA" id="ARBA00012829"/>
    </source>
</evidence>
<evidence type="ECO:0000256" key="1">
    <source>
        <dbReference type="ARBA" id="ARBA00004496"/>
    </source>
</evidence>
<dbReference type="GO" id="GO:0004820">
    <property type="term" value="F:glycine-tRNA ligase activity"/>
    <property type="evidence" value="ECO:0007669"/>
    <property type="project" value="UniProtKB-EC"/>
</dbReference>
<gene>
    <name evidence="12" type="ORF">ASZ90_000178</name>
</gene>
<evidence type="ECO:0000256" key="6">
    <source>
        <dbReference type="ARBA" id="ARBA00022741"/>
    </source>
</evidence>
<dbReference type="PANTHER" id="PTHR30075:SF2">
    <property type="entry name" value="GLYCINE--TRNA LIGASE, CHLOROPLASTIC_MITOCHONDRIAL 2"/>
    <property type="match status" value="1"/>
</dbReference>
<evidence type="ECO:0000256" key="9">
    <source>
        <dbReference type="ARBA" id="ARBA00023146"/>
    </source>
</evidence>
<evidence type="ECO:0000256" key="2">
    <source>
        <dbReference type="ARBA" id="ARBA00008226"/>
    </source>
</evidence>
<comment type="similarity">
    <text evidence="2">Belongs to the class-II aminoacyl-tRNA synthetase family.</text>
</comment>
<comment type="caution">
    <text evidence="12">The sequence shown here is derived from an EMBL/GenBank/DDBJ whole genome shotgun (WGS) entry which is preliminary data.</text>
</comment>
<keyword evidence="5 12" id="KW-0436">Ligase</keyword>
<dbReference type="GO" id="GO:0005829">
    <property type="term" value="C:cytosol"/>
    <property type="evidence" value="ECO:0007669"/>
    <property type="project" value="TreeGrafter"/>
</dbReference>
<keyword evidence="8" id="KW-0648">Protein biosynthesis</keyword>
<feature type="domain" description="DALR anticodon binding" evidence="11">
    <location>
        <begin position="585"/>
        <end position="682"/>
    </location>
</feature>
<comment type="subcellular location">
    <subcellularLocation>
        <location evidence="1">Cytoplasm</location>
    </subcellularLocation>
</comment>
<proteinExistence type="inferred from homology"/>
<evidence type="ECO:0000256" key="5">
    <source>
        <dbReference type="ARBA" id="ARBA00022598"/>
    </source>
</evidence>
<dbReference type="PROSITE" id="PS50861">
    <property type="entry name" value="AA_TRNA_LIGASE_II_GLYAB"/>
    <property type="match status" value="1"/>
</dbReference>
<accession>A0A0W8G9X8</accession>
<evidence type="ECO:0000313" key="12">
    <source>
        <dbReference type="EMBL" id="KUG29928.1"/>
    </source>
</evidence>
<dbReference type="GO" id="GO:0005524">
    <property type="term" value="F:ATP binding"/>
    <property type="evidence" value="ECO:0007669"/>
    <property type="project" value="UniProtKB-KW"/>
</dbReference>
<reference evidence="12" key="1">
    <citation type="journal article" date="2015" name="Proc. Natl. Acad. Sci. U.S.A.">
        <title>Networks of energetic and metabolic interactions define dynamics in microbial communities.</title>
        <authorList>
            <person name="Embree M."/>
            <person name="Liu J.K."/>
            <person name="Al-Bassam M.M."/>
            <person name="Zengler K."/>
        </authorList>
    </citation>
    <scope>NUCLEOTIDE SEQUENCE</scope>
</reference>
<comment type="catalytic activity">
    <reaction evidence="10">
        <text>tRNA(Gly) + glycine + ATP = glycyl-tRNA(Gly) + AMP + diphosphate</text>
        <dbReference type="Rhea" id="RHEA:16013"/>
        <dbReference type="Rhea" id="RHEA-COMP:9664"/>
        <dbReference type="Rhea" id="RHEA-COMP:9683"/>
        <dbReference type="ChEBI" id="CHEBI:30616"/>
        <dbReference type="ChEBI" id="CHEBI:33019"/>
        <dbReference type="ChEBI" id="CHEBI:57305"/>
        <dbReference type="ChEBI" id="CHEBI:78442"/>
        <dbReference type="ChEBI" id="CHEBI:78522"/>
        <dbReference type="ChEBI" id="CHEBI:456215"/>
        <dbReference type="EC" id="6.1.1.14"/>
    </reaction>
</comment>
<dbReference type="EMBL" id="LNQE01000021">
    <property type="protein sequence ID" value="KUG29928.1"/>
    <property type="molecule type" value="Genomic_DNA"/>
</dbReference>
<name>A0A0W8G9X8_9ZZZZ</name>
<organism evidence="12">
    <name type="scientific">hydrocarbon metagenome</name>
    <dbReference type="NCBI Taxonomy" id="938273"/>
    <lineage>
        <taxon>unclassified sequences</taxon>
        <taxon>metagenomes</taxon>
        <taxon>ecological metagenomes</taxon>
    </lineage>
</organism>
<evidence type="ECO:0000259" key="11">
    <source>
        <dbReference type="Pfam" id="PF05746"/>
    </source>
</evidence>
<sequence length="697" mass="75603">MPHFLFEIGFEEMPARFLAGLASEIETLFSERLTQARIGFDRIRSFVTARRLGVSVTGLEAMTRREEEVVSGPPEKVAFGPDGAPTKAALGFARTQGVDMAQAFVLETDKGRYLAVRKATGGETAAALLPDICTGCVKSLSFPKKMRWGSGDFAFGRPIHWFVALLDEAVIPFETAGVASGRTTWGHRIMGPGPFEVPHADAYAAVIREQGRVIVDPAEREAVIRSQAETLAREIGGRAIVKPSLLTEVTGLTEYPVVTMGRFDEKFLAVPKEVLLTSMESHQKSFGVEDAQGRLLPCFLTTLGLDPGESLDVVRKGWERVLRARLEDARFFWEADLAVPLEAWLGRLDNVVFLAGLGSMGDKSRRLEALCGRLAGTVDPSLAVPAARAGRLAKADLVSEMVGEFAELQGVMGGIYAHKKGEDEAVAAAVASHYLPVGPESPIPPTVCGALVAVADKIDTLAGCFGMDLVPTGTADPYALRRQALGICRIVIEHGLRLNLPELIQAAFEGYRGVSFKTTPTHALARLLDFFGQRLRAYFTGLGRDTLVVEAAVGAGYEDIFALSARIDALTAFAARPDFGQAVLTFKRAANIIRKQGAEAGHPLTGAVATPLLAEEAEKRLHDKFVEVFPRMDALFAADDYRALFDLLHELRPFVDAFFDSVMVMCDDPALRTNRLNLLMSLVSRLSRLADFAALQV</sequence>
<dbReference type="PANTHER" id="PTHR30075">
    <property type="entry name" value="GLYCYL-TRNA SYNTHETASE"/>
    <property type="match status" value="1"/>
</dbReference>
<dbReference type="InterPro" id="IPR008909">
    <property type="entry name" value="DALR_anticod-bd"/>
</dbReference>
<dbReference type="NCBIfam" id="TIGR00211">
    <property type="entry name" value="glyS"/>
    <property type="match status" value="1"/>
</dbReference>
<dbReference type="HAMAP" id="MF_00255">
    <property type="entry name" value="Gly_tRNA_synth_beta"/>
    <property type="match status" value="1"/>
</dbReference>
<dbReference type="GO" id="GO:0004814">
    <property type="term" value="F:arginine-tRNA ligase activity"/>
    <property type="evidence" value="ECO:0007669"/>
    <property type="project" value="InterPro"/>
</dbReference>
<dbReference type="AlphaFoldDB" id="A0A0W8G9X8"/>
<dbReference type="Pfam" id="PF02092">
    <property type="entry name" value="tRNA_synt_2f"/>
    <property type="match status" value="1"/>
</dbReference>
<dbReference type="GO" id="GO:0006420">
    <property type="term" value="P:arginyl-tRNA aminoacylation"/>
    <property type="evidence" value="ECO:0007669"/>
    <property type="project" value="InterPro"/>
</dbReference>
<keyword evidence="9 12" id="KW-0030">Aminoacyl-tRNA synthetase</keyword>
<keyword evidence="7" id="KW-0067">ATP-binding</keyword>
<evidence type="ECO:0000256" key="10">
    <source>
        <dbReference type="ARBA" id="ARBA00047937"/>
    </source>
</evidence>
<dbReference type="InterPro" id="IPR006194">
    <property type="entry name" value="Gly-tRNA-synth_heterodimer"/>
</dbReference>
<dbReference type="EC" id="6.1.1.14" evidence="3"/>
<dbReference type="SUPFAM" id="SSF109604">
    <property type="entry name" value="HD-domain/PDEase-like"/>
    <property type="match status" value="1"/>
</dbReference>
<evidence type="ECO:0000256" key="8">
    <source>
        <dbReference type="ARBA" id="ARBA00022917"/>
    </source>
</evidence>